<sequence length="300" mass="34579">MEEKYPDQCVCGYHKRCMDGNGKAIDHGLTVWQLRDGGYVGRCNQIFDLVPENMQAADHIIELWQVKEAYFRALQYLAQFDSAATWYVWDTETYGDSITTQDANTVRNRLYLGVGYGHVLYTLHTLRRVFNDPENLCAIDKNFNLRKNKYLDQPVPIIPGGEREATFLGDEKFGETYMSTRRQLRSYYLATEVTRQNIMNRLQLIYHETGDVALYLVKCYLEQNYRDFLSECPNEVIVATKMHPKNLGSQGPIEYLNSDDRAAVVDDTVNMILGSLSDEEKGAIEQAWKTWGSRPKHGNK</sequence>
<proteinExistence type="predicted"/>
<dbReference type="Proteomes" id="UP000480548">
    <property type="component" value="Unassembled WGS sequence"/>
</dbReference>
<evidence type="ECO:0000313" key="4">
    <source>
        <dbReference type="Proteomes" id="UP000480548"/>
    </source>
</evidence>
<protein>
    <submittedName>
        <fullName evidence="1">Uncharacterized protein</fullName>
    </submittedName>
</protein>
<evidence type="ECO:0000313" key="2">
    <source>
        <dbReference type="EMBL" id="KAF3140226.1"/>
    </source>
</evidence>
<dbReference type="AlphaFoldDB" id="A0A7C8JB91"/>
<organism evidence="1 3">
    <name type="scientific">Orbilia oligospora</name>
    <name type="common">Nematode-trapping fungus</name>
    <name type="synonym">Arthrobotrys oligospora</name>
    <dbReference type="NCBI Taxonomy" id="2813651"/>
    <lineage>
        <taxon>Eukaryota</taxon>
        <taxon>Fungi</taxon>
        <taxon>Dikarya</taxon>
        <taxon>Ascomycota</taxon>
        <taxon>Pezizomycotina</taxon>
        <taxon>Orbiliomycetes</taxon>
        <taxon>Orbiliales</taxon>
        <taxon>Orbiliaceae</taxon>
        <taxon>Orbilia</taxon>
    </lineage>
</organism>
<comment type="caution">
    <text evidence="1">The sequence shown here is derived from an EMBL/GenBank/DDBJ whole genome shotgun (WGS) entry which is preliminary data.</text>
</comment>
<gene>
    <name evidence="1" type="ORF">TWF102_004529</name>
    <name evidence="2" type="ORF">TWF703_003099</name>
</gene>
<accession>A0A7C8JB91</accession>
<dbReference type="EMBL" id="WIQW01000021">
    <property type="protein sequence ID" value="KAF3102315.1"/>
    <property type="molecule type" value="Genomic_DNA"/>
</dbReference>
<evidence type="ECO:0000313" key="1">
    <source>
        <dbReference type="EMBL" id="KAF3102315.1"/>
    </source>
</evidence>
<dbReference type="Proteomes" id="UP000475325">
    <property type="component" value="Unassembled WGS sequence"/>
</dbReference>
<evidence type="ECO:0000313" key="3">
    <source>
        <dbReference type="Proteomes" id="UP000475325"/>
    </source>
</evidence>
<name>A0A7C8JB91_ORBOL</name>
<dbReference type="EMBL" id="WIQZ01000017">
    <property type="protein sequence ID" value="KAF3140226.1"/>
    <property type="molecule type" value="Genomic_DNA"/>
</dbReference>
<reference evidence="3 4" key="1">
    <citation type="submission" date="2019-06" db="EMBL/GenBank/DDBJ databases">
        <authorList>
            <person name="Palmer J.M."/>
        </authorList>
    </citation>
    <scope>NUCLEOTIDE SEQUENCE [LARGE SCALE GENOMIC DNA]</scope>
    <source>
        <strain evidence="1 3">TWF102</strain>
        <strain evidence="2 4">TWF703</strain>
    </source>
</reference>